<feature type="signal peptide" evidence="1">
    <location>
        <begin position="1"/>
        <end position="22"/>
    </location>
</feature>
<name>A0A816DPG1_ADIRI</name>
<evidence type="ECO:0000313" key="4">
    <source>
        <dbReference type="Proteomes" id="UP000663828"/>
    </source>
</evidence>
<reference evidence="3" key="1">
    <citation type="submission" date="2021-02" db="EMBL/GenBank/DDBJ databases">
        <authorList>
            <person name="Nowell W R."/>
        </authorList>
    </citation>
    <scope>NUCLEOTIDE SEQUENCE</scope>
</reference>
<evidence type="ECO:0000313" key="2">
    <source>
        <dbReference type="EMBL" id="CAF1548542.1"/>
    </source>
</evidence>
<dbReference type="OrthoDB" id="10626583at2759"/>
<accession>A0A816DPG1</accession>
<keyword evidence="4" id="KW-1185">Reference proteome</keyword>
<sequence>MSKQSGFILLCCFIILIDLCASAPSAEREKRGAGAGNCNGGRGVYKTFCYGNRNGDKGKESDAQLCLDALMNASSRPWGCSTVSHGRCRCTVDSSYIFGANGRWAQTYREARANLHRECFDFTHNIMERYEGNLYLALTCN</sequence>
<evidence type="ECO:0000256" key="1">
    <source>
        <dbReference type="SAM" id="SignalP"/>
    </source>
</evidence>
<feature type="chain" id="PRO_5036412771" evidence="1">
    <location>
        <begin position="23"/>
        <end position="141"/>
    </location>
</feature>
<evidence type="ECO:0000313" key="3">
    <source>
        <dbReference type="EMBL" id="CAF1635607.1"/>
    </source>
</evidence>
<protein>
    <submittedName>
        <fullName evidence="3">Uncharacterized protein</fullName>
    </submittedName>
</protein>
<keyword evidence="1" id="KW-0732">Signal</keyword>
<dbReference type="EMBL" id="CAJNOR010008635">
    <property type="protein sequence ID" value="CAF1635607.1"/>
    <property type="molecule type" value="Genomic_DNA"/>
</dbReference>
<gene>
    <name evidence="2" type="ORF">EDS130_LOCUS45833</name>
    <name evidence="3" type="ORF">XAT740_LOCUS52417</name>
</gene>
<dbReference type="EMBL" id="CAJNOJ010001290">
    <property type="protein sequence ID" value="CAF1548542.1"/>
    <property type="molecule type" value="Genomic_DNA"/>
</dbReference>
<dbReference type="AlphaFoldDB" id="A0A816DPG1"/>
<comment type="caution">
    <text evidence="3">The sequence shown here is derived from an EMBL/GenBank/DDBJ whole genome shotgun (WGS) entry which is preliminary data.</text>
</comment>
<dbReference type="Proteomes" id="UP000663852">
    <property type="component" value="Unassembled WGS sequence"/>
</dbReference>
<dbReference type="Proteomes" id="UP000663828">
    <property type="component" value="Unassembled WGS sequence"/>
</dbReference>
<organism evidence="3 4">
    <name type="scientific">Adineta ricciae</name>
    <name type="common">Rotifer</name>
    <dbReference type="NCBI Taxonomy" id="249248"/>
    <lineage>
        <taxon>Eukaryota</taxon>
        <taxon>Metazoa</taxon>
        <taxon>Spiralia</taxon>
        <taxon>Gnathifera</taxon>
        <taxon>Rotifera</taxon>
        <taxon>Eurotatoria</taxon>
        <taxon>Bdelloidea</taxon>
        <taxon>Adinetida</taxon>
        <taxon>Adinetidae</taxon>
        <taxon>Adineta</taxon>
    </lineage>
</organism>
<proteinExistence type="predicted"/>